<dbReference type="HOGENOM" id="CLU_3030704_0_0_11"/>
<reference evidence="2" key="1">
    <citation type="submission" date="2009-02" db="EMBL/GenBank/DDBJ databases">
        <title>Annotation of Streptomyces viridochromogenes strain DSM 40736.</title>
        <authorList>
            <consortium name="The Broad Institute Genome Sequencing Platform"/>
            <consortium name="Broad Institute Microbial Sequencing Center"/>
            <person name="Fischbach M."/>
            <person name="Godfrey P."/>
            <person name="Ward D."/>
            <person name="Young S."/>
            <person name="Zeng Q."/>
            <person name="Koehrsen M."/>
            <person name="Alvarado L."/>
            <person name="Berlin A.M."/>
            <person name="Bochicchio J."/>
            <person name="Borenstein D."/>
            <person name="Chapman S.B."/>
            <person name="Chen Z."/>
            <person name="Engels R."/>
            <person name="Freedman E."/>
            <person name="Gellesch M."/>
            <person name="Goldberg J."/>
            <person name="Griggs A."/>
            <person name="Gujja S."/>
            <person name="Heilman E.R."/>
            <person name="Heiman D.I."/>
            <person name="Hepburn T.A."/>
            <person name="Howarth C."/>
            <person name="Jen D."/>
            <person name="Larson L."/>
            <person name="Lewis B."/>
            <person name="Mehta T."/>
            <person name="Park D."/>
            <person name="Pearson M."/>
            <person name="Richards J."/>
            <person name="Roberts A."/>
            <person name="Saif S."/>
            <person name="Shea T.D."/>
            <person name="Shenoy N."/>
            <person name="Sisk P."/>
            <person name="Stolte C."/>
            <person name="Sykes S.N."/>
            <person name="Thomson T."/>
            <person name="Walk T."/>
            <person name="White J."/>
            <person name="Yandava C."/>
            <person name="Straight P."/>
            <person name="Clardy J."/>
            <person name="Hung D."/>
            <person name="Kolter R."/>
            <person name="Mekalanos J."/>
            <person name="Walker S."/>
            <person name="Walsh C.T."/>
            <person name="Wieland-Brown L.C."/>
            <person name="Haas B."/>
            <person name="Nusbaum C."/>
            <person name="Birren B."/>
        </authorList>
    </citation>
    <scope>NUCLEOTIDE SEQUENCE [LARGE SCALE GENOMIC DNA]</scope>
    <source>
        <strain evidence="2">DSM 40736 / JCM 4977 / BCRC 1201 / Tue 494</strain>
    </source>
</reference>
<evidence type="ECO:0000313" key="1">
    <source>
        <dbReference type="EMBL" id="EFL36965.1"/>
    </source>
</evidence>
<dbReference type="RefSeq" id="WP_003995118.1">
    <property type="nucleotide sequence ID" value="NZ_GG657757.1"/>
</dbReference>
<protein>
    <submittedName>
        <fullName evidence="1">Predicted protein</fullName>
    </submittedName>
</protein>
<sequence>MTRTYTTWKQLSDENVDARVCSGIHTRSADEAGITLGTDTARYVLRNEKNLFAPH</sequence>
<dbReference type="AlphaFoldDB" id="D9XG76"/>
<organism evidence="1 2">
    <name type="scientific">Streptomyces viridochromogenes (strain DSM 40736 / JCM 4977 / BCRC 1201 / Tue 494)</name>
    <dbReference type="NCBI Taxonomy" id="591159"/>
    <lineage>
        <taxon>Bacteria</taxon>
        <taxon>Bacillati</taxon>
        <taxon>Actinomycetota</taxon>
        <taxon>Actinomycetes</taxon>
        <taxon>Kitasatosporales</taxon>
        <taxon>Streptomycetaceae</taxon>
        <taxon>Streptomyces</taxon>
    </lineage>
</organism>
<dbReference type="Proteomes" id="UP000004184">
    <property type="component" value="Unassembled WGS sequence"/>
</dbReference>
<keyword evidence="2" id="KW-1185">Reference proteome</keyword>
<accession>D9XG76</accession>
<name>D9XG76_STRVT</name>
<dbReference type="SUPFAM" id="SSF48317">
    <property type="entry name" value="Acid phosphatase/Vanadium-dependent haloperoxidase"/>
    <property type="match status" value="1"/>
</dbReference>
<dbReference type="InterPro" id="IPR036938">
    <property type="entry name" value="PAP2/HPO_sf"/>
</dbReference>
<dbReference type="EMBL" id="GG657757">
    <property type="protein sequence ID" value="EFL36965.1"/>
    <property type="molecule type" value="Genomic_DNA"/>
</dbReference>
<proteinExistence type="predicted"/>
<gene>
    <name evidence="1" type="ORF">SSQG_07483</name>
</gene>
<evidence type="ECO:0000313" key="2">
    <source>
        <dbReference type="Proteomes" id="UP000004184"/>
    </source>
</evidence>
<dbReference type="Gene3D" id="1.10.606.20">
    <property type="match status" value="1"/>
</dbReference>